<keyword evidence="22" id="KW-1185">Reference proteome</keyword>
<reference evidence="21" key="1">
    <citation type="submission" date="2015-04" db="UniProtKB">
        <authorList>
            <consortium name="EnsemblPlants"/>
        </authorList>
    </citation>
    <scope>IDENTIFICATION</scope>
    <source>
        <strain evidence="21">SL10</strain>
    </source>
</reference>
<dbReference type="InterPro" id="IPR001841">
    <property type="entry name" value="Znf_RING"/>
</dbReference>
<evidence type="ECO:0000256" key="4">
    <source>
        <dbReference type="ARBA" id="ARBA00022723"/>
    </source>
</evidence>
<evidence type="ECO:0000313" key="21">
    <source>
        <dbReference type="EnsemblPlants" id="ONIVA07G22010.2"/>
    </source>
</evidence>
<evidence type="ECO:0000256" key="3">
    <source>
        <dbReference type="ARBA" id="ARBA00022679"/>
    </source>
</evidence>
<dbReference type="FunFam" id="3.30.40.10:FF:000485">
    <property type="entry name" value="ATP-dependent RNA helicase DEAH12 chloroplastic"/>
    <property type="match status" value="1"/>
</dbReference>
<dbReference type="InterPro" id="IPR044066">
    <property type="entry name" value="TRIAD_supradom"/>
</dbReference>
<evidence type="ECO:0000256" key="13">
    <source>
        <dbReference type="ARBA" id="ARBA00047984"/>
    </source>
</evidence>
<dbReference type="GO" id="GO:0003724">
    <property type="term" value="F:RNA helicase activity"/>
    <property type="evidence" value="ECO:0007669"/>
    <property type="project" value="UniProtKB-EC"/>
</dbReference>
<dbReference type="InterPro" id="IPR027417">
    <property type="entry name" value="P-loop_NTPase"/>
</dbReference>
<dbReference type="Pfam" id="PF01485">
    <property type="entry name" value="IBR"/>
    <property type="match status" value="1"/>
</dbReference>
<dbReference type="Pfam" id="PF00271">
    <property type="entry name" value="Helicase_C"/>
    <property type="match status" value="1"/>
</dbReference>
<dbReference type="Proteomes" id="UP000006591">
    <property type="component" value="Chromosome 7"/>
</dbReference>
<dbReference type="FunFam" id="1.20.120.1080:FF:000033">
    <property type="entry name" value="RBR-type E3 ubiquitin transferase"/>
    <property type="match status" value="1"/>
</dbReference>
<dbReference type="InterPro" id="IPR002867">
    <property type="entry name" value="IBR_dom"/>
</dbReference>
<dbReference type="PROSITE" id="PS51192">
    <property type="entry name" value="HELICASE_ATP_BIND_1"/>
    <property type="match status" value="1"/>
</dbReference>
<dbReference type="InterPro" id="IPR056247">
    <property type="entry name" value="KH_DEAH11/12_2nd"/>
</dbReference>
<evidence type="ECO:0000256" key="11">
    <source>
        <dbReference type="ARBA" id="ARBA00022833"/>
    </source>
</evidence>
<dbReference type="PROSITE" id="PS00518">
    <property type="entry name" value="ZF_RING_1"/>
    <property type="match status" value="1"/>
</dbReference>
<dbReference type="Pfam" id="PF24641">
    <property type="entry name" value="KH_DEAH11_2nd"/>
    <property type="match status" value="1"/>
</dbReference>
<evidence type="ECO:0000256" key="2">
    <source>
        <dbReference type="ARBA" id="ARBA00012552"/>
    </source>
</evidence>
<dbReference type="SMART" id="SM00647">
    <property type="entry name" value="IBR"/>
    <property type="match status" value="2"/>
</dbReference>
<evidence type="ECO:0000259" key="20">
    <source>
        <dbReference type="PROSITE" id="PS51873"/>
    </source>
</evidence>
<evidence type="ECO:0000259" key="17">
    <source>
        <dbReference type="PROSITE" id="PS50089"/>
    </source>
</evidence>
<keyword evidence="7 14" id="KW-0863">Zinc-finger</keyword>
<evidence type="ECO:0000256" key="1">
    <source>
        <dbReference type="ARBA" id="ARBA00008792"/>
    </source>
</evidence>
<dbReference type="EnsemblPlants" id="ONIVA07G22010.2">
    <property type="protein sequence ID" value="ONIVA07G22010.2"/>
    <property type="gene ID" value="ONIVA07G22010"/>
</dbReference>
<dbReference type="InterPro" id="IPR056246">
    <property type="entry name" value="KH_DEAH11/12_1st"/>
</dbReference>
<evidence type="ECO:0000259" key="19">
    <source>
        <dbReference type="PROSITE" id="PS51194"/>
    </source>
</evidence>
<keyword evidence="6" id="KW-0547">Nucleotide-binding</keyword>
<keyword evidence="8" id="KW-0833">Ubl conjugation pathway</keyword>
<evidence type="ECO:0000313" key="22">
    <source>
        <dbReference type="Proteomes" id="UP000006591"/>
    </source>
</evidence>
<dbReference type="Pfam" id="PF24471">
    <property type="entry name" value="KH_DEAH11"/>
    <property type="match status" value="1"/>
</dbReference>
<dbReference type="GO" id="GO:0005524">
    <property type="term" value="F:ATP binding"/>
    <property type="evidence" value="ECO:0007669"/>
    <property type="project" value="UniProtKB-KW"/>
</dbReference>
<keyword evidence="9" id="KW-0378">Hydrolase</keyword>
<dbReference type="SMART" id="SM00847">
    <property type="entry name" value="HA2"/>
    <property type="match status" value="1"/>
</dbReference>
<feature type="compositionally biased region" description="Basic and acidic residues" evidence="16">
    <location>
        <begin position="1"/>
        <end position="11"/>
    </location>
</feature>
<protein>
    <recommendedName>
        <fullName evidence="2">RNA helicase</fullName>
        <ecNumber evidence="2">3.6.4.13</ecNumber>
    </recommendedName>
</protein>
<dbReference type="CDD" id="cd22585">
    <property type="entry name" value="Rcat_RBR_DEAH12-like"/>
    <property type="match status" value="1"/>
</dbReference>
<accession>A0A0E0I457</accession>
<dbReference type="SUPFAM" id="SSF57850">
    <property type="entry name" value="RING/U-box"/>
    <property type="match status" value="3"/>
</dbReference>
<evidence type="ECO:0000256" key="15">
    <source>
        <dbReference type="SAM" id="Coils"/>
    </source>
</evidence>
<feature type="domain" description="RING-type" evidence="20">
    <location>
        <begin position="1520"/>
        <end position="1733"/>
    </location>
</feature>
<proteinExistence type="inferred from homology"/>
<dbReference type="PROSITE" id="PS51194">
    <property type="entry name" value="HELICASE_CTER"/>
    <property type="match status" value="1"/>
</dbReference>
<dbReference type="Gene3D" id="1.20.120.1080">
    <property type="match status" value="1"/>
</dbReference>
<dbReference type="PROSITE" id="PS00690">
    <property type="entry name" value="DEAH_ATP_HELICASE"/>
    <property type="match status" value="1"/>
</dbReference>
<dbReference type="EC" id="3.6.4.13" evidence="2"/>
<name>A0A0E0I457_ORYNI</name>
<evidence type="ECO:0000256" key="5">
    <source>
        <dbReference type="ARBA" id="ARBA00022737"/>
    </source>
</evidence>
<dbReference type="CDD" id="cd17917">
    <property type="entry name" value="DEXHc_RHA-like"/>
    <property type="match status" value="1"/>
</dbReference>
<keyword evidence="5" id="KW-0677">Repeat</keyword>
<dbReference type="GO" id="GO:0016787">
    <property type="term" value="F:hydrolase activity"/>
    <property type="evidence" value="ECO:0007669"/>
    <property type="project" value="UniProtKB-KW"/>
</dbReference>
<dbReference type="InterPro" id="IPR056245">
    <property type="entry name" value="KH_DEAH11/12"/>
</dbReference>
<dbReference type="eggNOG" id="KOG1812">
    <property type="taxonomic scope" value="Eukaryota"/>
</dbReference>
<comment type="similarity">
    <text evidence="1">Belongs to the DEAD box helicase family. DEAH subfamily.</text>
</comment>
<feature type="coiled-coil region" evidence="15">
    <location>
        <begin position="182"/>
        <end position="209"/>
    </location>
</feature>
<dbReference type="Pfam" id="PF24637">
    <property type="entry name" value="RRM_DEAH11"/>
    <property type="match status" value="1"/>
</dbReference>
<dbReference type="Pfam" id="PF24475">
    <property type="entry name" value="RBD_DEAH11"/>
    <property type="match status" value="1"/>
</dbReference>
<dbReference type="Gene3D" id="3.40.50.300">
    <property type="entry name" value="P-loop containing nucleotide triphosphate hydrolases"/>
    <property type="match status" value="2"/>
</dbReference>
<keyword evidence="15" id="KW-0175">Coiled coil</keyword>
<dbReference type="SUPFAM" id="SSF52540">
    <property type="entry name" value="P-loop containing nucleoside triphosphate hydrolases"/>
    <property type="match status" value="1"/>
</dbReference>
<evidence type="ECO:0000256" key="8">
    <source>
        <dbReference type="ARBA" id="ARBA00022786"/>
    </source>
</evidence>
<dbReference type="Gene3D" id="1.20.120.1750">
    <property type="match status" value="1"/>
</dbReference>
<dbReference type="CDD" id="cd20335">
    <property type="entry name" value="BRcat_RBR"/>
    <property type="match status" value="1"/>
</dbReference>
<keyword evidence="3" id="KW-0808">Transferase</keyword>
<evidence type="ECO:0000256" key="6">
    <source>
        <dbReference type="ARBA" id="ARBA00022741"/>
    </source>
</evidence>
<dbReference type="GO" id="GO:0003723">
    <property type="term" value="F:RNA binding"/>
    <property type="evidence" value="ECO:0007669"/>
    <property type="project" value="TreeGrafter"/>
</dbReference>
<dbReference type="InterPro" id="IPR007502">
    <property type="entry name" value="Helicase-assoc_dom"/>
</dbReference>
<dbReference type="PROSITE" id="PS51873">
    <property type="entry name" value="TRIAD"/>
    <property type="match status" value="1"/>
</dbReference>
<sequence length="1799" mass="201352">MRRSNDGRPFRPPDWGPPPHRYHHHHQNQYQYQQRYRPAQPGPRQFAVILLRGGSNLSAPPATEVEALVAGLPSPPPDSLSVSSSGRQAARLAFRSPQAATAAARELWSLRLEGLHLLTPDVSDPALAAHAAPLIASLFAAHAARLVDSDLVSLTAARSSELAASIQAVKRRLAGHNRIRDFEQLQAQKRTLKAEKELVDAKIDEYKAAMRSIRRALLRGTEDDEEAEEEGLEVFGIGGGGEMNFARLHMIMLRECRRLKEGLPIYAYRRNILDHIFANQVMILIGETGSGKSTQLVQYLADSGLAANGSIVCTQPRKIAAISLAHRVVEESNGCYGDNFVLNSTFLDHQDFSSKIIYTTDNCLLHHCMNDMGLDGISYIIVDEAHERSLNTDLLLALIKKKLLDRLDLRLIIMSATADANRLAEYFYGCQTFYVKGRSFPVEIKYVPDISEEASFNTVPNHLRGSCATASYVYDVVKMVSIIHKNEEEGAILAFLTSQLEVEWACENFSDADAVVLPMHGKLSHVEQSLVFKSYPGKRKIIFCTNIAETSLTIKEVKYVVDSGLAKESRFVPSSGLNVLKVNWISQSSANQRAGRAGRTGAGRCYRLYSESDFSMMEVHQEPEIRKVHLGTAVLRILALGIRDAQNFEFVDAPNPEAINMAVKNLEQLGAVKYKCDGFELTDTGRYLVKLGIEPRLGKIMLDCFGFGLRKEGVVLAAVMANSSSIFCRVGTDEEKYKADRLKVPFCHQDGDLFTLLAVYKEWEDEHENRNTWCWQNSINAKTMRRCQETISDLENCLRHELNIIVPSYWCWNPEESTVHDKLLKRIILTSLSGNIAMFSGHERFGYQVISTDQAVKLHPSCSLLIYDSKPEWVVFTEILSVPNQYLVCVTAIDPDALCSIHPMPLIQQLEKLKLQVKVISGLGYNLLRKFCGKSGQNQQKIISLLQEEFRDDRVTVEVDFRNKEVVLFAKEQDIEKVFGIVNDALECEARMLRNECLEKSLFSGKPGDCSLALFGSGAEIKHLELEKRYLTVEVLHQNAHELNDKELICLVDTLISGVANFYKLYGNLQVASDETKWGKFTFLNPEYAEDAVSKLNGMEFHGSPLKVVPVCSSSNRGLPFPAVRAKVSWPLKQSRGLALVTCASGEAEFVVKDCFALGVGGRYINCEVSTRHENCIFVRGIPMHVTEPELYDAFRSTTTRKIVDVHLLRGTPIAAPSASLCAEALNREISSFMPKKNFPVQNFRVEVLTPEENDSVMRATITFDGSLHREAARALEHLQGSVLPCCLPWQTIQCQHVFHSTVSCQVRVYNVISQAVASLLESFRSQKGVSYNLEKNEYGIFRVKLTANATKTIADLRRPLEILMKGKTINHPDLTVSTVQLLMSRDGVADLKSVEQETGTYILYDRQSLNIKVFGLQDQVAAAEEKLIHALLQLRDKKPLDIRLRGCNLPPNLMKEMLKKFGADLEGLKREVPAVELRLNLRQHTLYVRGSKEDKQRVEEMISELVNSTKYNGLLQLPLENACPICLCEVEDPFKLESCGHVFCLTCLVDQCESAMKSHDGFPLCCLKNGCKKQLLVVDLRSLLSSEKLEELFRASLRAFVASNAGKYRFCPTPDCPSIYQVAAADAESKPFVCGACFVEICNKCHLEYHPFISCEAYKEYKEDPDATLLEWRKGKENVKVCPSCHFTIEKADGCNHVECKCGSHICWACLENFRSSDDCYSHLSLFNGPRGLTLGVLSSRTRQRRRLQATRHRAPPSVCTLPAGGGAVTDEVLYPWQRWMEAPVGGGYLLDGQPAEQ</sequence>
<dbReference type="OMA" id="VEICNKC"/>
<dbReference type="Gramene" id="ONIVA07G22010.2">
    <property type="protein sequence ID" value="ONIVA07G22010.2"/>
    <property type="gene ID" value="ONIVA07G22010"/>
</dbReference>
<dbReference type="HOGENOM" id="CLU_001832_9_1_1"/>
<keyword evidence="4" id="KW-0479">Metal-binding</keyword>
<evidence type="ECO:0000256" key="14">
    <source>
        <dbReference type="PROSITE-ProRule" id="PRU00175"/>
    </source>
</evidence>
<dbReference type="PANTHER" id="PTHR18934">
    <property type="entry name" value="ATP-DEPENDENT RNA HELICASE"/>
    <property type="match status" value="1"/>
</dbReference>
<evidence type="ECO:0000256" key="12">
    <source>
        <dbReference type="ARBA" id="ARBA00022840"/>
    </source>
</evidence>
<dbReference type="FunFam" id="3.40.50.300:FF:001279">
    <property type="entry name" value="ATP-dependent RNA helicase DEAH12 chloroplastic"/>
    <property type="match status" value="1"/>
</dbReference>
<evidence type="ECO:0000256" key="9">
    <source>
        <dbReference type="ARBA" id="ARBA00022801"/>
    </source>
</evidence>
<evidence type="ECO:0000256" key="10">
    <source>
        <dbReference type="ARBA" id="ARBA00022806"/>
    </source>
</evidence>
<dbReference type="Pfam" id="PF24638">
    <property type="entry name" value="KH_DEAH11_1st"/>
    <property type="match status" value="1"/>
</dbReference>
<feature type="region of interest" description="Disordered" evidence="16">
    <location>
        <begin position="1"/>
        <end position="26"/>
    </location>
</feature>
<dbReference type="InterPro" id="IPR035979">
    <property type="entry name" value="RBD_domain_sf"/>
</dbReference>
<keyword evidence="11" id="KW-0862">Zinc</keyword>
<dbReference type="SMART" id="SM00487">
    <property type="entry name" value="DEXDc"/>
    <property type="match status" value="1"/>
</dbReference>
<dbReference type="InterPro" id="IPR011545">
    <property type="entry name" value="DEAD/DEAH_box_helicase_dom"/>
</dbReference>
<dbReference type="Pfam" id="PF22191">
    <property type="entry name" value="IBR_1"/>
    <property type="match status" value="1"/>
</dbReference>
<dbReference type="eggNOG" id="KOG0922">
    <property type="taxonomic scope" value="Eukaryota"/>
</dbReference>
<dbReference type="Pfam" id="PF07717">
    <property type="entry name" value="OB_NTP_bind"/>
    <property type="match status" value="1"/>
</dbReference>
<reference evidence="21" key="2">
    <citation type="submission" date="2018-04" db="EMBL/GenBank/DDBJ databases">
        <title>OnivRS2 (Oryza nivara Reference Sequence Version 2).</title>
        <authorList>
            <person name="Zhang J."/>
            <person name="Kudrna D."/>
            <person name="Lee S."/>
            <person name="Talag J."/>
            <person name="Rajasekar S."/>
            <person name="Welchert J."/>
            <person name="Hsing Y.-I."/>
            <person name="Wing R.A."/>
        </authorList>
    </citation>
    <scope>NUCLEOTIDE SEQUENCE [LARGE SCALE GENOMIC DNA]</scope>
    <source>
        <strain evidence="21">SL10</strain>
    </source>
</reference>
<evidence type="ECO:0000256" key="7">
    <source>
        <dbReference type="ARBA" id="ARBA00022771"/>
    </source>
</evidence>
<dbReference type="InterPro" id="IPR017907">
    <property type="entry name" value="Znf_RING_CS"/>
</dbReference>
<dbReference type="SMART" id="SM00490">
    <property type="entry name" value="HELICc"/>
    <property type="match status" value="1"/>
</dbReference>
<dbReference type="PANTHER" id="PTHR18934:SF81">
    <property type="entry name" value="ATP-DEPENDENT RNA HELICASE DEAH11, CHLOROPLASTIC-RELATED"/>
    <property type="match status" value="1"/>
</dbReference>
<dbReference type="InterPro" id="IPR002464">
    <property type="entry name" value="DNA/RNA_helicase_DEAH_CS"/>
</dbReference>
<dbReference type="InterPro" id="IPR011709">
    <property type="entry name" value="DEAD-box_helicase_OB_fold"/>
</dbReference>
<dbReference type="SUPFAM" id="SSF54928">
    <property type="entry name" value="RNA-binding domain, RBD"/>
    <property type="match status" value="1"/>
</dbReference>
<dbReference type="Gene3D" id="3.30.40.10">
    <property type="entry name" value="Zinc/RING finger domain, C3HC4 (zinc finger)"/>
    <property type="match status" value="1"/>
</dbReference>
<dbReference type="FunFam" id="1.20.120.1750:FF:000020">
    <property type="entry name" value="ATP-dependent RNA helicase DEAH12 chloroplastic"/>
    <property type="match status" value="1"/>
</dbReference>
<comment type="catalytic activity">
    <reaction evidence="13">
        <text>ATP + H2O = ADP + phosphate + H(+)</text>
        <dbReference type="Rhea" id="RHEA:13065"/>
        <dbReference type="ChEBI" id="CHEBI:15377"/>
        <dbReference type="ChEBI" id="CHEBI:15378"/>
        <dbReference type="ChEBI" id="CHEBI:30616"/>
        <dbReference type="ChEBI" id="CHEBI:43474"/>
        <dbReference type="ChEBI" id="CHEBI:456216"/>
        <dbReference type="EC" id="3.6.4.13"/>
    </reaction>
</comment>
<dbReference type="InterPro" id="IPR056244">
    <property type="entry name" value="RRM_DEAH11/12"/>
</dbReference>
<feature type="domain" description="Helicase ATP-binding" evidence="18">
    <location>
        <begin position="273"/>
        <end position="436"/>
    </location>
</feature>
<dbReference type="InterPro" id="IPR013083">
    <property type="entry name" value="Znf_RING/FYVE/PHD"/>
</dbReference>
<organism evidence="21">
    <name type="scientific">Oryza nivara</name>
    <name type="common">Indian wild rice</name>
    <name type="synonym">Oryza sativa f. spontanea</name>
    <dbReference type="NCBI Taxonomy" id="4536"/>
    <lineage>
        <taxon>Eukaryota</taxon>
        <taxon>Viridiplantae</taxon>
        <taxon>Streptophyta</taxon>
        <taxon>Embryophyta</taxon>
        <taxon>Tracheophyta</taxon>
        <taxon>Spermatophyta</taxon>
        <taxon>Magnoliopsida</taxon>
        <taxon>Liliopsida</taxon>
        <taxon>Poales</taxon>
        <taxon>Poaceae</taxon>
        <taxon>BOP clade</taxon>
        <taxon>Oryzoideae</taxon>
        <taxon>Oryzeae</taxon>
        <taxon>Oryzinae</taxon>
        <taxon>Oryza</taxon>
    </lineage>
</organism>
<dbReference type="GO" id="GO:0016740">
    <property type="term" value="F:transferase activity"/>
    <property type="evidence" value="ECO:0007669"/>
    <property type="project" value="UniProtKB-KW"/>
</dbReference>
<evidence type="ECO:0000256" key="16">
    <source>
        <dbReference type="SAM" id="MobiDB-lite"/>
    </source>
</evidence>
<dbReference type="InterPro" id="IPR014001">
    <property type="entry name" value="Helicase_ATP-bd"/>
</dbReference>
<feature type="domain" description="RING-type" evidence="17">
    <location>
        <begin position="1524"/>
        <end position="1566"/>
    </location>
</feature>
<dbReference type="PROSITE" id="PS50089">
    <property type="entry name" value="ZF_RING_2"/>
    <property type="match status" value="1"/>
</dbReference>
<dbReference type="STRING" id="4536.A0A0E0I457"/>
<dbReference type="FunFam" id="3.40.50.300:FF:002114">
    <property type="entry name" value="ATP-dependent RNA helicase DEAH12 chloroplastic"/>
    <property type="match status" value="1"/>
</dbReference>
<keyword evidence="12" id="KW-0067">ATP-binding</keyword>
<dbReference type="InterPro" id="IPR001650">
    <property type="entry name" value="Helicase_C-like"/>
</dbReference>
<dbReference type="CDD" id="cd18791">
    <property type="entry name" value="SF2_C_RHA"/>
    <property type="match status" value="1"/>
</dbReference>
<dbReference type="GO" id="GO:0008270">
    <property type="term" value="F:zinc ion binding"/>
    <property type="evidence" value="ECO:0007669"/>
    <property type="project" value="UniProtKB-KW"/>
</dbReference>
<dbReference type="Pfam" id="PF00270">
    <property type="entry name" value="DEAD"/>
    <property type="match status" value="1"/>
</dbReference>
<evidence type="ECO:0000259" key="18">
    <source>
        <dbReference type="PROSITE" id="PS51192"/>
    </source>
</evidence>
<feature type="domain" description="Helicase C-terminal" evidence="19">
    <location>
        <begin position="475"/>
        <end position="641"/>
    </location>
</feature>
<dbReference type="InterPro" id="IPR056248">
    <property type="entry name" value="RBD_DEAH11/12"/>
</dbReference>
<keyword evidence="10" id="KW-0347">Helicase</keyword>